<gene>
    <name evidence="1" type="ORF">FKW44_006000</name>
</gene>
<name>A0A7T8QSG1_CALRO</name>
<keyword evidence="2" id="KW-1185">Reference proteome</keyword>
<evidence type="ECO:0000313" key="2">
    <source>
        <dbReference type="Proteomes" id="UP000595437"/>
    </source>
</evidence>
<protein>
    <submittedName>
        <fullName evidence="1">Uncharacterized protein</fullName>
    </submittedName>
</protein>
<dbReference type="EMBL" id="CP045893">
    <property type="protein sequence ID" value="QQP53496.1"/>
    <property type="molecule type" value="Genomic_DNA"/>
</dbReference>
<reference evidence="2" key="1">
    <citation type="submission" date="2021-01" db="EMBL/GenBank/DDBJ databases">
        <title>Caligus Genome Assembly.</title>
        <authorList>
            <person name="Gallardo-Escarate C."/>
        </authorList>
    </citation>
    <scope>NUCLEOTIDE SEQUENCE [LARGE SCALE GENOMIC DNA]</scope>
</reference>
<proteinExistence type="predicted"/>
<dbReference type="Proteomes" id="UP000595437">
    <property type="component" value="Chromosome 4"/>
</dbReference>
<evidence type="ECO:0000313" key="1">
    <source>
        <dbReference type="EMBL" id="QQP53496.1"/>
    </source>
</evidence>
<dbReference type="AlphaFoldDB" id="A0A7T8QSG1"/>
<accession>A0A7T8QSG1</accession>
<organism evidence="1 2">
    <name type="scientific">Caligus rogercresseyi</name>
    <name type="common">Sea louse</name>
    <dbReference type="NCBI Taxonomy" id="217165"/>
    <lineage>
        <taxon>Eukaryota</taxon>
        <taxon>Metazoa</taxon>
        <taxon>Ecdysozoa</taxon>
        <taxon>Arthropoda</taxon>
        <taxon>Crustacea</taxon>
        <taxon>Multicrustacea</taxon>
        <taxon>Hexanauplia</taxon>
        <taxon>Copepoda</taxon>
        <taxon>Siphonostomatoida</taxon>
        <taxon>Caligidae</taxon>
        <taxon>Caligus</taxon>
    </lineage>
</organism>
<sequence length="75" mass="8707">MEPSPRRTSLESYPSHVFVRELPVPPLREWSPTPRRTSLESYPSLVFVRELPIPRLRPRVPSFVFGIGFPVPPLR</sequence>